<feature type="transmembrane region" description="Helical" evidence="8">
    <location>
        <begin position="15"/>
        <end position="35"/>
    </location>
</feature>
<accession>A0A0A7EKR2</accession>
<organism evidence="9 10">
    <name type="scientific">Pseudoalteromonas piratica</name>
    <dbReference type="NCBI Taxonomy" id="1348114"/>
    <lineage>
        <taxon>Bacteria</taxon>
        <taxon>Pseudomonadati</taxon>
        <taxon>Pseudomonadota</taxon>
        <taxon>Gammaproteobacteria</taxon>
        <taxon>Alteromonadales</taxon>
        <taxon>Pseudoalteromonadaceae</taxon>
        <taxon>Pseudoalteromonas</taxon>
    </lineage>
</organism>
<keyword evidence="7" id="KW-0653">Protein transport</keyword>
<dbReference type="HOGENOM" id="CLU_085305_3_0_6"/>
<evidence type="ECO:0000256" key="1">
    <source>
        <dbReference type="ARBA" id="ARBA00004162"/>
    </source>
</evidence>
<comment type="subcellular location">
    <subcellularLocation>
        <location evidence="1">Cell membrane</location>
        <topology evidence="1">Single-pass membrane protein</topology>
    </subcellularLocation>
    <subcellularLocation>
        <location evidence="7">Cell membrane</location>
        <topology evidence="7">Single-pass type II membrane protein</topology>
    </subcellularLocation>
</comment>
<evidence type="ECO:0000256" key="8">
    <source>
        <dbReference type="SAM" id="Phobius"/>
    </source>
</evidence>
<protein>
    <submittedName>
        <fullName evidence="9">Biopolymer transporter</fullName>
    </submittedName>
</protein>
<dbReference type="KEGG" id="pseo:OM33_19770"/>
<dbReference type="GO" id="GO:0015031">
    <property type="term" value="P:protein transport"/>
    <property type="evidence" value="ECO:0007669"/>
    <property type="project" value="UniProtKB-KW"/>
</dbReference>
<keyword evidence="10" id="KW-1185">Reference proteome</keyword>
<evidence type="ECO:0000256" key="7">
    <source>
        <dbReference type="RuleBase" id="RU003879"/>
    </source>
</evidence>
<sequence>MTKQNPHTQNAEVDMNPMLDIVFILLIFFIVTTSFNRPTALDLNRVKENKPSLSQTVTPQFQITNDNQILLNNKVIDAQSIAINLARLDANGEITAISVAADKESTHNTLVHLLNEIKGYTSAPVSLGNLR</sequence>
<keyword evidence="3" id="KW-1003">Cell membrane</keyword>
<dbReference type="InterPro" id="IPR003400">
    <property type="entry name" value="ExbD"/>
</dbReference>
<evidence type="ECO:0000256" key="2">
    <source>
        <dbReference type="ARBA" id="ARBA00005811"/>
    </source>
</evidence>
<dbReference type="PANTHER" id="PTHR30558:SF13">
    <property type="entry name" value="BIOPOLYMER TRANSPORT PROTEIN EXBD2"/>
    <property type="match status" value="1"/>
</dbReference>
<keyword evidence="4 7" id="KW-0812">Transmembrane</keyword>
<name>A0A0A7EKR2_9GAMM</name>
<dbReference type="EMBL" id="CP009889">
    <property type="protein sequence ID" value="AIY67285.1"/>
    <property type="molecule type" value="Genomic_DNA"/>
</dbReference>
<proteinExistence type="inferred from homology"/>
<evidence type="ECO:0000256" key="6">
    <source>
        <dbReference type="ARBA" id="ARBA00023136"/>
    </source>
</evidence>
<gene>
    <name evidence="9" type="ORF">OM33_19770</name>
</gene>
<evidence type="ECO:0000256" key="3">
    <source>
        <dbReference type="ARBA" id="ARBA00022475"/>
    </source>
</evidence>
<reference evidence="9 10" key="1">
    <citation type="submission" date="2014-11" db="EMBL/GenBank/DDBJ databases">
        <title>Complete Genome Sequence of Pseudoalteromonas sp. Strain OCN003 Isolated from Kaneohe Bay, Oahu, Hawaii.</title>
        <authorList>
            <person name="Beurmann S."/>
            <person name="Videau P."/>
            <person name="Ushijima B."/>
            <person name="Smith A.M."/>
            <person name="Aeby G.S."/>
            <person name="Callahan S.M."/>
            <person name="Belcaid M."/>
        </authorList>
    </citation>
    <scope>NUCLEOTIDE SEQUENCE [LARGE SCALE GENOMIC DNA]</scope>
    <source>
        <strain evidence="9 10">OCN003</strain>
    </source>
</reference>
<comment type="similarity">
    <text evidence="2 7">Belongs to the ExbD/TolR family.</text>
</comment>
<evidence type="ECO:0000256" key="5">
    <source>
        <dbReference type="ARBA" id="ARBA00022989"/>
    </source>
</evidence>
<dbReference type="Pfam" id="PF02472">
    <property type="entry name" value="ExbD"/>
    <property type="match status" value="1"/>
</dbReference>
<keyword evidence="6 8" id="KW-0472">Membrane</keyword>
<evidence type="ECO:0000256" key="4">
    <source>
        <dbReference type="ARBA" id="ARBA00022692"/>
    </source>
</evidence>
<dbReference type="STRING" id="1348114.OM33_19770"/>
<evidence type="ECO:0000313" key="10">
    <source>
        <dbReference type="Proteomes" id="UP000030341"/>
    </source>
</evidence>
<dbReference type="GO" id="GO:0022857">
    <property type="term" value="F:transmembrane transporter activity"/>
    <property type="evidence" value="ECO:0007669"/>
    <property type="project" value="InterPro"/>
</dbReference>
<dbReference type="GO" id="GO:0005886">
    <property type="term" value="C:plasma membrane"/>
    <property type="evidence" value="ECO:0007669"/>
    <property type="project" value="UniProtKB-SubCell"/>
</dbReference>
<keyword evidence="5 8" id="KW-1133">Transmembrane helix</keyword>
<dbReference type="AlphaFoldDB" id="A0A0A7EKR2"/>
<dbReference type="Proteomes" id="UP000030341">
    <property type="component" value="Chromosome 2"/>
</dbReference>
<evidence type="ECO:0000313" key="9">
    <source>
        <dbReference type="EMBL" id="AIY67285.1"/>
    </source>
</evidence>
<dbReference type="OrthoDB" id="6313309at2"/>
<dbReference type="eggNOG" id="COG0848">
    <property type="taxonomic scope" value="Bacteria"/>
</dbReference>
<dbReference type="PANTHER" id="PTHR30558">
    <property type="entry name" value="EXBD MEMBRANE COMPONENT OF PMF-DRIVEN MACROMOLECULE IMPORT SYSTEM"/>
    <property type="match status" value="1"/>
</dbReference>
<keyword evidence="7" id="KW-0813">Transport</keyword>
<dbReference type="RefSeq" id="WP_040136157.1">
    <property type="nucleotide sequence ID" value="NZ_CP009889.1"/>
</dbReference>